<evidence type="ECO:0000256" key="5">
    <source>
        <dbReference type="SAM" id="MobiDB-lite"/>
    </source>
</evidence>
<keyword evidence="4 6" id="KW-0472">Membrane</keyword>
<gene>
    <name evidence="7" type="ORF">WG66_19796</name>
</gene>
<accession>A0A0W0EU84</accession>
<dbReference type="EMBL" id="LATX01002528">
    <property type="protein sequence ID" value="KTB27628.1"/>
    <property type="molecule type" value="Genomic_DNA"/>
</dbReference>
<dbReference type="Proteomes" id="UP000054988">
    <property type="component" value="Unassembled WGS sequence"/>
</dbReference>
<organism evidence="7 8">
    <name type="scientific">Moniliophthora roreri</name>
    <name type="common">Frosty pod rot fungus</name>
    <name type="synonym">Monilia roreri</name>
    <dbReference type="NCBI Taxonomy" id="221103"/>
    <lineage>
        <taxon>Eukaryota</taxon>
        <taxon>Fungi</taxon>
        <taxon>Dikarya</taxon>
        <taxon>Basidiomycota</taxon>
        <taxon>Agaricomycotina</taxon>
        <taxon>Agaricomycetes</taxon>
        <taxon>Agaricomycetidae</taxon>
        <taxon>Agaricales</taxon>
        <taxon>Marasmiineae</taxon>
        <taxon>Marasmiaceae</taxon>
        <taxon>Moniliophthora</taxon>
    </lineage>
</organism>
<evidence type="ECO:0000256" key="4">
    <source>
        <dbReference type="ARBA" id="ARBA00023136"/>
    </source>
</evidence>
<dbReference type="InterPro" id="IPR051694">
    <property type="entry name" value="Immunoregulatory_rcpt-like"/>
</dbReference>
<comment type="caution">
    <text evidence="7">The sequence shown here is derived from an EMBL/GenBank/DDBJ whole genome shotgun (WGS) entry which is preliminary data.</text>
</comment>
<evidence type="ECO:0000313" key="8">
    <source>
        <dbReference type="Proteomes" id="UP000054988"/>
    </source>
</evidence>
<comment type="subcellular location">
    <subcellularLocation>
        <location evidence="1">Membrane</location>
        <topology evidence="1">Single-pass membrane protein</topology>
    </subcellularLocation>
</comment>
<evidence type="ECO:0000256" key="1">
    <source>
        <dbReference type="ARBA" id="ARBA00004167"/>
    </source>
</evidence>
<evidence type="ECO:0000256" key="3">
    <source>
        <dbReference type="ARBA" id="ARBA00022989"/>
    </source>
</evidence>
<reference evidence="7 8" key="1">
    <citation type="submission" date="2015-12" db="EMBL/GenBank/DDBJ databases">
        <title>Draft genome sequence of Moniliophthora roreri, the causal agent of frosty pod rot of cacao.</title>
        <authorList>
            <person name="Aime M.C."/>
            <person name="Diaz-Valderrama J.R."/>
            <person name="Kijpornyongpan T."/>
            <person name="Phillips-Mora W."/>
        </authorList>
    </citation>
    <scope>NUCLEOTIDE SEQUENCE [LARGE SCALE GENOMIC DNA]</scope>
    <source>
        <strain evidence="7 8">MCA 2952</strain>
    </source>
</reference>
<dbReference type="PANTHER" id="PTHR15549:SF33">
    <property type="entry name" value="MEMBRANE PROTEIN WSC4, PUTATIVE (AFU_ORTHOLOGUE AFUA_5G09020)-RELATED"/>
    <property type="match status" value="1"/>
</dbReference>
<dbReference type="GO" id="GO:0016020">
    <property type="term" value="C:membrane"/>
    <property type="evidence" value="ECO:0007669"/>
    <property type="project" value="UniProtKB-SubCell"/>
</dbReference>
<evidence type="ECO:0000313" key="7">
    <source>
        <dbReference type="EMBL" id="KTB27628.1"/>
    </source>
</evidence>
<evidence type="ECO:0000256" key="6">
    <source>
        <dbReference type="SAM" id="Phobius"/>
    </source>
</evidence>
<feature type="compositionally biased region" description="Low complexity" evidence="5">
    <location>
        <begin position="206"/>
        <end position="217"/>
    </location>
</feature>
<sequence>MQLQPIDLNSDSRIIYNGKWPRQDGGRVANATGLTAMISFSGTYIEVHGRLSIKEGPHPSLMGEVFSIDGLHPSNSYGIQPKPLVNGTFNLTSLSLEEREHHLVIKCTKELDQLWLGSIVYLPADTGSGTGLSKGTVAGVVVGVVGFIILLAALLVWLWKRRMKRLRREHVITPFGHPLASASNVLASEIQDSSITSLTTLHRKSPLPQAQPTLQTPTPFPHRQMSSPAPPPYPGHTNRK</sequence>
<feature type="region of interest" description="Disordered" evidence="5">
    <location>
        <begin position="202"/>
        <end position="240"/>
    </location>
</feature>
<dbReference type="PANTHER" id="PTHR15549">
    <property type="entry name" value="PAIRED IMMUNOGLOBULIN-LIKE TYPE 2 RECEPTOR"/>
    <property type="match status" value="1"/>
</dbReference>
<proteinExistence type="predicted"/>
<keyword evidence="2 6" id="KW-0812">Transmembrane</keyword>
<dbReference type="Gene3D" id="2.60.120.260">
    <property type="entry name" value="Galactose-binding domain-like"/>
    <property type="match status" value="1"/>
</dbReference>
<feature type="transmembrane region" description="Helical" evidence="6">
    <location>
        <begin position="137"/>
        <end position="159"/>
    </location>
</feature>
<name>A0A0W0EU84_MONRR</name>
<protein>
    <submittedName>
        <fullName evidence="7">Uncharacterized protein</fullName>
    </submittedName>
</protein>
<evidence type="ECO:0000256" key="2">
    <source>
        <dbReference type="ARBA" id="ARBA00022692"/>
    </source>
</evidence>
<dbReference type="GO" id="GO:0071944">
    <property type="term" value="C:cell periphery"/>
    <property type="evidence" value="ECO:0007669"/>
    <property type="project" value="UniProtKB-ARBA"/>
</dbReference>
<dbReference type="AlphaFoldDB" id="A0A0W0EU84"/>
<keyword evidence="3 6" id="KW-1133">Transmembrane helix</keyword>